<protein>
    <submittedName>
        <fullName evidence="1">Uncharacterized protein</fullName>
    </submittedName>
</protein>
<dbReference type="Proteomes" id="UP000814128">
    <property type="component" value="Unassembled WGS sequence"/>
</dbReference>
<proteinExistence type="predicted"/>
<name>A0ACB8Q6U1_9AGAM</name>
<evidence type="ECO:0000313" key="2">
    <source>
        <dbReference type="Proteomes" id="UP000814128"/>
    </source>
</evidence>
<evidence type="ECO:0000313" key="1">
    <source>
        <dbReference type="EMBL" id="KAI0027485.1"/>
    </source>
</evidence>
<sequence length="295" mass="32821">MGMGHIVWVFNRGLIGQTASGLVVVRARTLALSLVILAFIGFNTTSVINCEVWFRLTLAVSYGAASCCALLIGLRAVALWGRTGKVFAWVGTIWLANFGVCIYNITRADTVWYPSYKSCMIWNTSDFKTGLLINLISNTLLLGTMFVGVWRKKNTTELWHVLYVQGIMWTAFAMASEIPTVVLSWLNLSDGWNLLFQTPHVILFVIVCTRMHRDLSQYIAGDISQRPAYLQGWKVESNVPMHVAVHRTVHVAVDEHQQEHVASGAAPHKSRNLSRASTILESVSPADAKDMELVL</sequence>
<reference evidence="1" key="1">
    <citation type="submission" date="2021-02" db="EMBL/GenBank/DDBJ databases">
        <authorList>
            <consortium name="DOE Joint Genome Institute"/>
            <person name="Ahrendt S."/>
            <person name="Looney B.P."/>
            <person name="Miyauchi S."/>
            <person name="Morin E."/>
            <person name="Drula E."/>
            <person name="Courty P.E."/>
            <person name="Chicoki N."/>
            <person name="Fauchery L."/>
            <person name="Kohler A."/>
            <person name="Kuo A."/>
            <person name="Labutti K."/>
            <person name="Pangilinan J."/>
            <person name="Lipzen A."/>
            <person name="Riley R."/>
            <person name="Andreopoulos W."/>
            <person name="He G."/>
            <person name="Johnson J."/>
            <person name="Barry K.W."/>
            <person name="Grigoriev I.V."/>
            <person name="Nagy L."/>
            <person name="Hibbett D."/>
            <person name="Henrissat B."/>
            <person name="Matheny P.B."/>
            <person name="Labbe J."/>
            <person name="Martin F."/>
        </authorList>
    </citation>
    <scope>NUCLEOTIDE SEQUENCE</scope>
    <source>
        <strain evidence="1">EC-137</strain>
    </source>
</reference>
<dbReference type="EMBL" id="MU273896">
    <property type="protein sequence ID" value="KAI0027485.1"/>
    <property type="molecule type" value="Genomic_DNA"/>
</dbReference>
<comment type="caution">
    <text evidence="1">The sequence shown here is derived from an EMBL/GenBank/DDBJ whole genome shotgun (WGS) entry which is preliminary data.</text>
</comment>
<keyword evidence="2" id="KW-1185">Reference proteome</keyword>
<accession>A0ACB8Q6U1</accession>
<gene>
    <name evidence="1" type="ORF">K488DRAFT_90819</name>
</gene>
<organism evidence="1 2">
    <name type="scientific">Vararia minispora EC-137</name>
    <dbReference type="NCBI Taxonomy" id="1314806"/>
    <lineage>
        <taxon>Eukaryota</taxon>
        <taxon>Fungi</taxon>
        <taxon>Dikarya</taxon>
        <taxon>Basidiomycota</taxon>
        <taxon>Agaricomycotina</taxon>
        <taxon>Agaricomycetes</taxon>
        <taxon>Russulales</taxon>
        <taxon>Lachnocladiaceae</taxon>
        <taxon>Vararia</taxon>
    </lineage>
</organism>
<reference evidence="1" key="2">
    <citation type="journal article" date="2022" name="New Phytol.">
        <title>Evolutionary transition to the ectomycorrhizal habit in the genomes of a hyperdiverse lineage of mushroom-forming fungi.</title>
        <authorList>
            <person name="Looney B."/>
            <person name="Miyauchi S."/>
            <person name="Morin E."/>
            <person name="Drula E."/>
            <person name="Courty P.E."/>
            <person name="Kohler A."/>
            <person name="Kuo A."/>
            <person name="LaButti K."/>
            <person name="Pangilinan J."/>
            <person name="Lipzen A."/>
            <person name="Riley R."/>
            <person name="Andreopoulos W."/>
            <person name="He G."/>
            <person name="Johnson J."/>
            <person name="Nolan M."/>
            <person name="Tritt A."/>
            <person name="Barry K.W."/>
            <person name="Grigoriev I.V."/>
            <person name="Nagy L.G."/>
            <person name="Hibbett D."/>
            <person name="Henrissat B."/>
            <person name="Matheny P.B."/>
            <person name="Labbe J."/>
            <person name="Martin F.M."/>
        </authorList>
    </citation>
    <scope>NUCLEOTIDE SEQUENCE</scope>
    <source>
        <strain evidence="1">EC-137</strain>
    </source>
</reference>